<dbReference type="RefSeq" id="WP_219851389.1">
    <property type="nucleotide sequence ID" value="NZ_CP059491.1"/>
</dbReference>
<sequence length="244" mass="25025">MPRIDRPAPPPTALVAIPGTGSDADHVTRAFGAAATSLGVDLIALDPASPLVERHVESLEQAAAGHRSILVGGVSIGAAIALEWALCRGGTGCAGVFAALPAWSGDAATAVAAGSARATAEALDRDGLEATVAAMAASSPDWLAEELARSWRRLHPDLVDQLRDAARHRSPTPSEIAGLAVPLAIVAAIDDPIHPIDVAREWHAAAPRSTLIELTLDEWGRDPALLGNSCAAGYAGLVAEHTPR</sequence>
<evidence type="ECO:0000313" key="1">
    <source>
        <dbReference type="EMBL" id="QMT03521.1"/>
    </source>
</evidence>
<name>A0A7D7LWQ3_9ACTN</name>
<reference evidence="2" key="1">
    <citation type="submission" date="2020-07" db="EMBL/GenBank/DDBJ databases">
        <title>novel species isolated from the respiratory tract of Marmot.</title>
        <authorList>
            <person name="Zhang G."/>
        </authorList>
    </citation>
    <scope>NUCLEOTIDE SEQUENCE [LARGE SCALE GENOMIC DNA]</scope>
    <source>
        <strain evidence="2">686</strain>
    </source>
</reference>
<dbReference type="SUPFAM" id="SSF53474">
    <property type="entry name" value="alpha/beta-Hydrolases"/>
    <property type="match status" value="1"/>
</dbReference>
<protein>
    <submittedName>
        <fullName evidence="1">Alpha/beta hydrolase</fullName>
    </submittedName>
</protein>
<dbReference type="Proteomes" id="UP000515663">
    <property type="component" value="Chromosome"/>
</dbReference>
<accession>A0A7D7LWQ3</accession>
<keyword evidence="1" id="KW-0378">Hydrolase</keyword>
<evidence type="ECO:0000313" key="2">
    <source>
        <dbReference type="Proteomes" id="UP000515663"/>
    </source>
</evidence>
<dbReference type="GO" id="GO:0016787">
    <property type="term" value="F:hydrolase activity"/>
    <property type="evidence" value="ECO:0007669"/>
    <property type="project" value="UniProtKB-KW"/>
</dbReference>
<dbReference type="AlphaFoldDB" id="A0A7D7LWQ3"/>
<proteinExistence type="predicted"/>
<keyword evidence="2" id="KW-1185">Reference proteome</keyword>
<organism evidence="1 2">
    <name type="scientific">Gordonia jinghuaiqii</name>
    <dbReference type="NCBI Taxonomy" id="2758710"/>
    <lineage>
        <taxon>Bacteria</taxon>
        <taxon>Bacillati</taxon>
        <taxon>Actinomycetota</taxon>
        <taxon>Actinomycetes</taxon>
        <taxon>Mycobacteriales</taxon>
        <taxon>Gordoniaceae</taxon>
        <taxon>Gordonia</taxon>
    </lineage>
</organism>
<dbReference type="EMBL" id="CP059491">
    <property type="protein sequence ID" value="QMT03521.1"/>
    <property type="molecule type" value="Genomic_DNA"/>
</dbReference>
<dbReference type="Gene3D" id="3.40.50.1820">
    <property type="entry name" value="alpha/beta hydrolase"/>
    <property type="match status" value="1"/>
</dbReference>
<dbReference type="InterPro" id="IPR029058">
    <property type="entry name" value="AB_hydrolase_fold"/>
</dbReference>
<dbReference type="KEGG" id="gji:H1R19_10810"/>
<gene>
    <name evidence="1" type="ORF">H1R19_10810</name>
</gene>